<evidence type="ECO:0000313" key="5">
    <source>
        <dbReference type="EMBL" id="CAE0362630.1"/>
    </source>
</evidence>
<feature type="transmembrane region" description="Helical" evidence="4">
    <location>
        <begin position="32"/>
        <end position="53"/>
    </location>
</feature>
<proteinExistence type="predicted"/>
<keyword evidence="4" id="KW-1133">Transmembrane helix</keyword>
<feature type="transmembrane region" description="Helical" evidence="4">
    <location>
        <begin position="125"/>
        <end position="146"/>
    </location>
</feature>
<dbReference type="SUPFAM" id="SSF103506">
    <property type="entry name" value="Mitochondrial carrier"/>
    <property type="match status" value="1"/>
</dbReference>
<protein>
    <recommendedName>
        <fullName evidence="6">EamA domain-containing protein</fullName>
    </recommendedName>
</protein>
<evidence type="ECO:0000256" key="4">
    <source>
        <dbReference type="SAM" id="Phobius"/>
    </source>
</evidence>
<organism evidence="5">
    <name type="scientific">Aureoumbra lagunensis</name>
    <dbReference type="NCBI Taxonomy" id="44058"/>
    <lineage>
        <taxon>Eukaryota</taxon>
        <taxon>Sar</taxon>
        <taxon>Stramenopiles</taxon>
        <taxon>Ochrophyta</taxon>
        <taxon>Pelagophyceae</taxon>
        <taxon>Pelagomonadales</taxon>
        <taxon>Aureoumbra</taxon>
    </lineage>
</organism>
<keyword evidence="3 4" id="KW-0472">Membrane</keyword>
<gene>
    <name evidence="5" type="ORF">ALAG00032_LOCUS3371</name>
</gene>
<evidence type="ECO:0000256" key="3">
    <source>
        <dbReference type="ARBA" id="ARBA00023136"/>
    </source>
</evidence>
<dbReference type="InterPro" id="IPR023395">
    <property type="entry name" value="MCP_dom_sf"/>
</dbReference>
<accession>A0A7S3JRK7</accession>
<dbReference type="GO" id="GO:0016020">
    <property type="term" value="C:membrane"/>
    <property type="evidence" value="ECO:0007669"/>
    <property type="project" value="UniProtKB-SubCell"/>
</dbReference>
<sequence length="161" mass="17204">MFCLDYALSFGCFAFFQGCASRQDIKLRGTENAFLAAAFSGVGAAFALAPVDIVRQVATKRENQFTLATSTVAFSTVYLGAYFYSTENSTPIHKKALYALSATTVATTIELPFDRAKMSLLGGGFREAIIVSTIRLPVATILLLVFDAMIHGGTLASAPSH</sequence>
<dbReference type="EMBL" id="HBIJ01004807">
    <property type="protein sequence ID" value="CAE0362630.1"/>
    <property type="molecule type" value="Transcribed_RNA"/>
</dbReference>
<keyword evidence="2 4" id="KW-0812">Transmembrane</keyword>
<reference evidence="5" key="1">
    <citation type="submission" date="2021-01" db="EMBL/GenBank/DDBJ databases">
        <authorList>
            <person name="Corre E."/>
            <person name="Pelletier E."/>
            <person name="Niang G."/>
            <person name="Scheremetjew M."/>
            <person name="Finn R."/>
            <person name="Kale V."/>
            <person name="Holt S."/>
            <person name="Cochrane G."/>
            <person name="Meng A."/>
            <person name="Brown T."/>
            <person name="Cohen L."/>
        </authorList>
    </citation>
    <scope>NUCLEOTIDE SEQUENCE</scope>
    <source>
        <strain evidence="5">CCMP1510</strain>
    </source>
</reference>
<evidence type="ECO:0000256" key="2">
    <source>
        <dbReference type="ARBA" id="ARBA00022692"/>
    </source>
</evidence>
<dbReference type="AlphaFoldDB" id="A0A7S3JRK7"/>
<evidence type="ECO:0000256" key="1">
    <source>
        <dbReference type="ARBA" id="ARBA00004370"/>
    </source>
</evidence>
<comment type="subcellular location">
    <subcellularLocation>
        <location evidence="1">Membrane</location>
    </subcellularLocation>
</comment>
<name>A0A7S3JRK7_9STRA</name>
<feature type="transmembrane region" description="Helical" evidence="4">
    <location>
        <begin position="65"/>
        <end position="84"/>
    </location>
</feature>
<evidence type="ECO:0008006" key="6">
    <source>
        <dbReference type="Google" id="ProtNLM"/>
    </source>
</evidence>